<reference evidence="2 3" key="1">
    <citation type="submission" date="2017-07" db="EMBL/GenBank/DDBJ databases">
        <title>Phylogenetic study on the rhizospheric bacterium Ochrobactrum sp. A44.</title>
        <authorList>
            <person name="Krzyzanowska D.M."/>
            <person name="Ossowicki A."/>
            <person name="Rajewska M."/>
            <person name="Maciag T."/>
            <person name="Kaczynski Z."/>
            <person name="Czerwicka M."/>
            <person name="Jafra S."/>
        </authorList>
    </citation>
    <scope>NUCLEOTIDE SEQUENCE [LARGE SCALE GENOMIC DNA]</scope>
    <source>
        <strain evidence="2 3">CCUG 30717</strain>
    </source>
</reference>
<keyword evidence="1" id="KW-1133">Transmembrane helix</keyword>
<evidence type="ECO:0000313" key="2">
    <source>
        <dbReference type="EMBL" id="OYR22894.1"/>
    </source>
</evidence>
<keyword evidence="1" id="KW-0812">Transmembrane</keyword>
<accession>A0A256G745</accession>
<evidence type="ECO:0000256" key="1">
    <source>
        <dbReference type="SAM" id="Phobius"/>
    </source>
</evidence>
<proteinExistence type="predicted"/>
<name>A0A256G745_9HYPH</name>
<sequence>MSEGCLLEGHRRQIAAMDVAKTLGDAASERSNVFCLGFASLTILTSLIADVLALSK</sequence>
<gene>
    <name evidence="2" type="ORF">CEV34_4092</name>
</gene>
<protein>
    <submittedName>
        <fullName evidence="2">Uncharacterized protein</fullName>
    </submittedName>
</protein>
<comment type="caution">
    <text evidence="2">The sequence shown here is derived from an EMBL/GenBank/DDBJ whole genome shotgun (WGS) entry which is preliminary data.</text>
</comment>
<keyword evidence="1" id="KW-0472">Membrane</keyword>
<organism evidence="2 3">
    <name type="scientific">Brucella pseudogrignonensis</name>
    <dbReference type="NCBI Taxonomy" id="419475"/>
    <lineage>
        <taxon>Bacteria</taxon>
        <taxon>Pseudomonadati</taxon>
        <taxon>Pseudomonadota</taxon>
        <taxon>Alphaproteobacteria</taxon>
        <taxon>Hyphomicrobiales</taxon>
        <taxon>Brucellaceae</taxon>
        <taxon>Brucella/Ochrobactrum group</taxon>
        <taxon>Brucella</taxon>
    </lineage>
</organism>
<dbReference type="Proteomes" id="UP000216188">
    <property type="component" value="Unassembled WGS sequence"/>
</dbReference>
<feature type="transmembrane region" description="Helical" evidence="1">
    <location>
        <begin position="31"/>
        <end position="54"/>
    </location>
</feature>
<dbReference type="AlphaFoldDB" id="A0A256G745"/>
<evidence type="ECO:0000313" key="3">
    <source>
        <dbReference type="Proteomes" id="UP000216188"/>
    </source>
</evidence>
<dbReference type="EMBL" id="NNRM01000042">
    <property type="protein sequence ID" value="OYR22894.1"/>
    <property type="molecule type" value="Genomic_DNA"/>
</dbReference>
<keyword evidence="3" id="KW-1185">Reference proteome</keyword>